<proteinExistence type="predicted"/>
<evidence type="ECO:0000256" key="1">
    <source>
        <dbReference type="SAM" id="Phobius"/>
    </source>
</evidence>
<feature type="domain" description="DUF218" evidence="2">
    <location>
        <begin position="38"/>
        <end position="172"/>
    </location>
</feature>
<dbReference type="Pfam" id="PF02698">
    <property type="entry name" value="DUF218"/>
    <property type="match status" value="1"/>
</dbReference>
<dbReference type="InterPro" id="IPR003848">
    <property type="entry name" value="DUF218"/>
</dbReference>
<dbReference type="GO" id="GO:0005886">
    <property type="term" value="C:plasma membrane"/>
    <property type="evidence" value="ECO:0007669"/>
    <property type="project" value="TreeGrafter"/>
</dbReference>
<organism evidence="3 4">
    <name type="scientific">Oceanobacillus chungangensis</name>
    <dbReference type="NCBI Taxonomy" id="1229152"/>
    <lineage>
        <taxon>Bacteria</taxon>
        <taxon>Bacillati</taxon>
        <taxon>Bacillota</taxon>
        <taxon>Bacilli</taxon>
        <taxon>Bacillales</taxon>
        <taxon>Bacillaceae</taxon>
        <taxon>Oceanobacillus</taxon>
    </lineage>
</organism>
<keyword evidence="1" id="KW-0812">Transmembrane</keyword>
<dbReference type="InterPro" id="IPR014729">
    <property type="entry name" value="Rossmann-like_a/b/a_fold"/>
</dbReference>
<comment type="caution">
    <text evidence="3">The sequence shown here is derived from an EMBL/GenBank/DDBJ whole genome shotgun (WGS) entry which is preliminary data.</text>
</comment>
<evidence type="ECO:0000313" key="4">
    <source>
        <dbReference type="Proteomes" id="UP000256520"/>
    </source>
</evidence>
<accession>A0A3D8PH99</accession>
<gene>
    <name evidence="3" type="ORF">CWR45_16785</name>
</gene>
<dbReference type="AlphaFoldDB" id="A0A3D8PH99"/>
<evidence type="ECO:0000313" key="3">
    <source>
        <dbReference type="EMBL" id="RDW15440.1"/>
    </source>
</evidence>
<keyword evidence="4" id="KW-1185">Reference proteome</keyword>
<dbReference type="EMBL" id="PIOD01000025">
    <property type="protein sequence ID" value="RDW15440.1"/>
    <property type="molecule type" value="Genomic_DNA"/>
</dbReference>
<dbReference type="CDD" id="cd06259">
    <property type="entry name" value="YdcF-like"/>
    <property type="match status" value="1"/>
</dbReference>
<dbReference type="Proteomes" id="UP000256520">
    <property type="component" value="Unassembled WGS sequence"/>
</dbReference>
<dbReference type="Gene3D" id="3.40.50.620">
    <property type="entry name" value="HUPs"/>
    <property type="match status" value="1"/>
</dbReference>
<name>A0A3D8PH99_9BACI</name>
<evidence type="ECO:0000259" key="2">
    <source>
        <dbReference type="Pfam" id="PF02698"/>
    </source>
</evidence>
<dbReference type="OrthoDB" id="9782395at2"/>
<dbReference type="PANTHER" id="PTHR30336:SF20">
    <property type="entry name" value="DUF218 DOMAIN-CONTAINING PROTEIN"/>
    <property type="match status" value="1"/>
</dbReference>
<feature type="transmembrane region" description="Helical" evidence="1">
    <location>
        <begin position="7"/>
        <end position="28"/>
    </location>
</feature>
<dbReference type="InterPro" id="IPR051599">
    <property type="entry name" value="Cell_Envelope_Assoc"/>
</dbReference>
<protein>
    <submittedName>
        <fullName evidence="3">YdcF family protein</fullName>
    </submittedName>
</protein>
<dbReference type="PANTHER" id="PTHR30336">
    <property type="entry name" value="INNER MEMBRANE PROTEIN, PROBABLE PERMEASE"/>
    <property type="match status" value="1"/>
</dbReference>
<reference evidence="4" key="1">
    <citation type="submission" date="2017-11" db="EMBL/GenBank/DDBJ databases">
        <authorList>
            <person name="Zhu W."/>
        </authorList>
    </citation>
    <scope>NUCLEOTIDE SEQUENCE [LARGE SCALE GENOMIC DNA]</scope>
    <source>
        <strain evidence="4">CAU 1051</strain>
    </source>
</reference>
<keyword evidence="1" id="KW-1133">Transmembrane helix</keyword>
<sequence length="188" mass="21462">MEMIKRLSYIISIILGIQLILILGRKYLVVNEKPKKADVIIVLSGGPGRLEKGAELFKRGDADQLMLTNSNDSGTTAKEAMELGVPKDKLILEDKAISTHTNALYTLEKMREHQLTSAIIISSDFHMRRTKYIFSKVYENTGIELTFIASPYLRNSIIMEGWEVQTIFYEWIKLVGYKLRAYKVAEKD</sequence>
<keyword evidence="1" id="KW-0472">Membrane</keyword>